<dbReference type="Proteomes" id="UP000035352">
    <property type="component" value="Chromosome"/>
</dbReference>
<dbReference type="AlphaFoldDB" id="A0A0G3BQ50"/>
<gene>
    <name evidence="1" type="ORF">AAW51_2790</name>
</gene>
<dbReference type="EMBL" id="CP011371">
    <property type="protein sequence ID" value="AKJ29481.1"/>
    <property type="molecule type" value="Genomic_DNA"/>
</dbReference>
<organism evidence="1 2">
    <name type="scientific">Caldimonas brevitalea</name>
    <dbReference type="NCBI Taxonomy" id="413882"/>
    <lineage>
        <taxon>Bacteria</taxon>
        <taxon>Pseudomonadati</taxon>
        <taxon>Pseudomonadota</taxon>
        <taxon>Betaproteobacteria</taxon>
        <taxon>Burkholderiales</taxon>
        <taxon>Sphaerotilaceae</taxon>
        <taxon>Caldimonas</taxon>
    </lineage>
</organism>
<keyword evidence="2" id="KW-1185">Reference proteome</keyword>
<dbReference type="STRING" id="413882.AAW51_2790"/>
<evidence type="ECO:0000313" key="1">
    <source>
        <dbReference type="EMBL" id="AKJ29481.1"/>
    </source>
</evidence>
<evidence type="ECO:0000313" key="2">
    <source>
        <dbReference type="Proteomes" id="UP000035352"/>
    </source>
</evidence>
<reference evidence="1 2" key="1">
    <citation type="submission" date="2015-05" db="EMBL/GenBank/DDBJ databases">
        <authorList>
            <person name="Tang B."/>
            <person name="Yu Y."/>
        </authorList>
    </citation>
    <scope>NUCLEOTIDE SEQUENCE [LARGE SCALE GENOMIC DNA]</scope>
    <source>
        <strain evidence="1 2">DSM 7029</strain>
    </source>
</reference>
<protein>
    <submittedName>
        <fullName evidence="1">Uncharacterized protein</fullName>
    </submittedName>
</protein>
<accession>A0A0G3BQ50</accession>
<name>A0A0G3BQ50_9BURK</name>
<dbReference type="KEGG" id="pbh:AAW51_2790"/>
<proteinExistence type="predicted"/>
<sequence length="65" mass="6909">MKALKSPLAKQLLADAQAKHELRTYLADKASVPERVAAAGSPQVIELRSPHGTLRLQPVAVPKAA</sequence>